<evidence type="ECO:0000256" key="1">
    <source>
        <dbReference type="SAM" id="Phobius"/>
    </source>
</evidence>
<keyword evidence="1" id="KW-1133">Transmembrane helix</keyword>
<evidence type="ECO:0000313" key="2">
    <source>
        <dbReference type="EMBL" id="MXU90777.1"/>
    </source>
</evidence>
<keyword evidence="1" id="KW-0812">Transmembrane</keyword>
<organism evidence="2">
    <name type="scientific">Ixodes ricinus</name>
    <name type="common">Common tick</name>
    <name type="synonym">Acarus ricinus</name>
    <dbReference type="NCBI Taxonomy" id="34613"/>
    <lineage>
        <taxon>Eukaryota</taxon>
        <taxon>Metazoa</taxon>
        <taxon>Ecdysozoa</taxon>
        <taxon>Arthropoda</taxon>
        <taxon>Chelicerata</taxon>
        <taxon>Arachnida</taxon>
        <taxon>Acari</taxon>
        <taxon>Parasitiformes</taxon>
        <taxon>Ixodida</taxon>
        <taxon>Ixodoidea</taxon>
        <taxon>Ixodidae</taxon>
        <taxon>Ixodinae</taxon>
        <taxon>Ixodes</taxon>
    </lineage>
</organism>
<proteinExistence type="predicted"/>
<name>A0A6B0ULW6_IXORI</name>
<dbReference type="AlphaFoldDB" id="A0A6B0ULW6"/>
<sequence>MNRVVFLFFDFRILQNFLLFVFYTSGGVTFVLLGRILESKSPNLVHLRGRSPQIHFFFGQERDGGNTHAFSLPLLNGQRLEELPSKLLSVFCYNGNVCEIRNTFAGPTMCRKVARRR</sequence>
<protein>
    <submittedName>
        <fullName evidence="2">Uncharacterized protein</fullName>
    </submittedName>
</protein>
<dbReference type="EMBL" id="GIFC01008694">
    <property type="protein sequence ID" value="MXU90777.1"/>
    <property type="molecule type" value="Transcribed_RNA"/>
</dbReference>
<reference evidence="2" key="1">
    <citation type="submission" date="2019-12" db="EMBL/GenBank/DDBJ databases">
        <title>An insight into the sialome of adult female Ixodes ricinus ticks feeding for 6 days.</title>
        <authorList>
            <person name="Perner J."/>
            <person name="Ribeiro J.M.C."/>
        </authorList>
    </citation>
    <scope>NUCLEOTIDE SEQUENCE</scope>
    <source>
        <strain evidence="2">Semi-engorged</strain>
        <tissue evidence="2">Salivary glands</tissue>
    </source>
</reference>
<feature type="transmembrane region" description="Helical" evidence="1">
    <location>
        <begin position="13"/>
        <end position="33"/>
    </location>
</feature>
<keyword evidence="1" id="KW-0472">Membrane</keyword>
<accession>A0A6B0ULW6</accession>